<evidence type="ECO:0000259" key="7">
    <source>
        <dbReference type="PROSITE" id="PS50109"/>
    </source>
</evidence>
<dbReference type="GO" id="GO:0000155">
    <property type="term" value="F:phosphorelay sensor kinase activity"/>
    <property type="evidence" value="ECO:0007669"/>
    <property type="project" value="InterPro"/>
</dbReference>
<dbReference type="PANTHER" id="PTHR43304">
    <property type="entry name" value="PHYTOCHROME-LIKE PROTEIN CPH1"/>
    <property type="match status" value="1"/>
</dbReference>
<dbReference type="InterPro" id="IPR001610">
    <property type="entry name" value="PAC"/>
</dbReference>
<organism evidence="10 11">
    <name type="scientific">Longimicrobium terrae</name>
    <dbReference type="NCBI Taxonomy" id="1639882"/>
    <lineage>
        <taxon>Bacteria</taxon>
        <taxon>Pseudomonadati</taxon>
        <taxon>Gemmatimonadota</taxon>
        <taxon>Longimicrobiia</taxon>
        <taxon>Longimicrobiales</taxon>
        <taxon>Longimicrobiaceae</taxon>
        <taxon>Longimicrobium</taxon>
    </lineage>
</organism>
<keyword evidence="11" id="KW-1185">Reference proteome</keyword>
<dbReference type="InterPro" id="IPR003661">
    <property type="entry name" value="HisK_dim/P_dom"/>
</dbReference>
<comment type="catalytic activity">
    <reaction evidence="1">
        <text>ATP + protein L-histidine = ADP + protein N-phospho-L-histidine.</text>
        <dbReference type="EC" id="2.7.13.3"/>
    </reaction>
</comment>
<evidence type="ECO:0000259" key="8">
    <source>
        <dbReference type="PROSITE" id="PS50112"/>
    </source>
</evidence>
<dbReference type="PROSITE" id="PS50109">
    <property type="entry name" value="HIS_KIN"/>
    <property type="match status" value="1"/>
</dbReference>
<evidence type="ECO:0000256" key="2">
    <source>
        <dbReference type="ARBA" id="ARBA00012438"/>
    </source>
</evidence>
<dbReference type="InterPro" id="IPR036890">
    <property type="entry name" value="HATPase_C_sf"/>
</dbReference>
<dbReference type="InterPro" id="IPR003594">
    <property type="entry name" value="HATPase_dom"/>
</dbReference>
<evidence type="ECO:0000256" key="3">
    <source>
        <dbReference type="ARBA" id="ARBA00022553"/>
    </source>
</evidence>
<evidence type="ECO:0000256" key="6">
    <source>
        <dbReference type="SAM" id="Coils"/>
    </source>
</evidence>
<dbReference type="Gene3D" id="1.10.287.130">
    <property type="match status" value="1"/>
</dbReference>
<feature type="coiled-coil region" evidence="6">
    <location>
        <begin position="571"/>
        <end position="598"/>
    </location>
</feature>
<dbReference type="RefSeq" id="WP_170036791.1">
    <property type="nucleotide sequence ID" value="NZ_JABDTL010000002.1"/>
</dbReference>
<keyword evidence="3" id="KW-0597">Phosphoprotein</keyword>
<dbReference type="InterPro" id="IPR013656">
    <property type="entry name" value="PAS_4"/>
</dbReference>
<protein>
    <recommendedName>
        <fullName evidence="2">histidine kinase</fullName>
        <ecNumber evidence="2">2.7.13.3</ecNumber>
    </recommendedName>
</protein>
<keyword evidence="4" id="KW-0808">Transferase</keyword>
<dbReference type="InterPro" id="IPR036097">
    <property type="entry name" value="HisK_dim/P_sf"/>
</dbReference>
<dbReference type="InterPro" id="IPR013655">
    <property type="entry name" value="PAS_fold_3"/>
</dbReference>
<evidence type="ECO:0000259" key="9">
    <source>
        <dbReference type="PROSITE" id="PS50113"/>
    </source>
</evidence>
<dbReference type="NCBIfam" id="TIGR00229">
    <property type="entry name" value="sensory_box"/>
    <property type="match status" value="1"/>
</dbReference>
<dbReference type="PROSITE" id="PS50113">
    <property type="entry name" value="PAC"/>
    <property type="match status" value="1"/>
</dbReference>
<evidence type="ECO:0000313" key="11">
    <source>
        <dbReference type="Proteomes" id="UP000582837"/>
    </source>
</evidence>
<comment type="caution">
    <text evidence="10">The sequence shown here is derived from an EMBL/GenBank/DDBJ whole genome shotgun (WGS) entry which is preliminary data.</text>
</comment>
<dbReference type="CDD" id="cd00130">
    <property type="entry name" value="PAS"/>
    <property type="match status" value="1"/>
</dbReference>
<evidence type="ECO:0000256" key="4">
    <source>
        <dbReference type="ARBA" id="ARBA00022679"/>
    </source>
</evidence>
<dbReference type="Gene3D" id="2.10.70.100">
    <property type="match status" value="1"/>
</dbReference>
<name>A0A841H097_9BACT</name>
<dbReference type="Pfam" id="PF08447">
    <property type="entry name" value="PAS_3"/>
    <property type="match status" value="1"/>
</dbReference>
<dbReference type="PRINTS" id="PR00344">
    <property type="entry name" value="BCTRLSENSOR"/>
</dbReference>
<dbReference type="SMART" id="SM00388">
    <property type="entry name" value="HisKA"/>
    <property type="match status" value="1"/>
</dbReference>
<dbReference type="SUPFAM" id="SSF55874">
    <property type="entry name" value="ATPase domain of HSP90 chaperone/DNA topoisomerase II/histidine kinase"/>
    <property type="match status" value="1"/>
</dbReference>
<dbReference type="Pfam" id="PF02518">
    <property type="entry name" value="HATPase_c"/>
    <property type="match status" value="1"/>
</dbReference>
<dbReference type="EMBL" id="JACHIA010000008">
    <property type="protein sequence ID" value="MBB6071374.1"/>
    <property type="molecule type" value="Genomic_DNA"/>
</dbReference>
<dbReference type="SUPFAM" id="SSF47384">
    <property type="entry name" value="Homodimeric domain of signal transducing histidine kinase"/>
    <property type="match status" value="1"/>
</dbReference>
<feature type="domain" description="Histidine kinase" evidence="7">
    <location>
        <begin position="605"/>
        <end position="816"/>
    </location>
</feature>
<dbReference type="InterPro" id="IPR000014">
    <property type="entry name" value="PAS"/>
</dbReference>
<dbReference type="CDD" id="cd00082">
    <property type="entry name" value="HisKA"/>
    <property type="match status" value="1"/>
</dbReference>
<dbReference type="Gene3D" id="3.30.565.10">
    <property type="entry name" value="Histidine kinase-like ATPase, C-terminal domain"/>
    <property type="match status" value="1"/>
</dbReference>
<dbReference type="InterPro" id="IPR035965">
    <property type="entry name" value="PAS-like_dom_sf"/>
</dbReference>
<dbReference type="SMART" id="SM00387">
    <property type="entry name" value="HATPase_c"/>
    <property type="match status" value="1"/>
</dbReference>
<gene>
    <name evidence="10" type="ORF">HNQ61_002998</name>
</gene>
<sequence>MSTQDPRPATTPAASALFAGEGEMRARCRAMDWAATPLGPVEQWPATLRWMVRTAMDSPFPMNLWCGAELVLIYNDGYRHVLGDKHPSSLGRRGADVWQEIWPEIAPMFQQIRADGPPVYADDAPFVIERAGVDDTALAPGEPNAWFTFALSPVRSDDGEIVAFLNVVSETTPRILAERQLKTERGRLAEIFERAPAFIATLRGPEHVFETSNPLYQQLVGHRDVIGRPVGEALPEVVEQGFVELLDRVYTTGEAFVGTEARVLLQSTPGAEPAEHILNFIYQPITEADGTVSGIFVHAVDVSEQVRARQRVERLEERLRVALESNDIGTWDFEPATGRLEWDARTRRILGAAPDAPVDYGIFLERLHPEDREHADQAVQRALDPAGDGAYAVEYRVELPDRGTRWIRASGRGLFDPERAHAVRFTGIVTDVTERREAEAERERLLREAQTQRARLTQIFTEAPAVMALYSGPEHVVTMVNPTWETTVGKPGALGRPFRDVFPEFAPTGLYELLDRTYETGVPFVDPEVNVPLERWGVVEDTWWNLVWRPLESDDADRRDILVHAVEVTAQVRARREVEQKAEELARLARALEASNRELDQFAYVASHDLKAPLRGIANLSQWIEDDLADRFTEESHQHMRLLHGRVHRMEALIDGVLQYSRAGRTHTEPERVDTDALVEEIVDLIAPPENVRVVVKPGMPVLVTERLPLQQVFMNLVNNGVKYGASGGMVEVSARDAADGGCEFTVRDHGPGIAPEYHERIFAIFQTLEARDKVEGTGIGLSIVKKTVESRGGRVWVDSAPGRGTAFHFTWPARRVEGEGQ</sequence>
<feature type="domain" description="PAS" evidence="8">
    <location>
        <begin position="315"/>
        <end position="386"/>
    </location>
</feature>
<reference evidence="10 11" key="1">
    <citation type="submission" date="2020-08" db="EMBL/GenBank/DDBJ databases">
        <title>Genomic Encyclopedia of Type Strains, Phase IV (KMG-IV): sequencing the most valuable type-strain genomes for metagenomic binning, comparative biology and taxonomic classification.</title>
        <authorList>
            <person name="Goeker M."/>
        </authorList>
    </citation>
    <scope>NUCLEOTIDE SEQUENCE [LARGE SCALE GENOMIC DNA]</scope>
    <source>
        <strain evidence="10 11">DSM 29007</strain>
    </source>
</reference>
<evidence type="ECO:0000256" key="5">
    <source>
        <dbReference type="ARBA" id="ARBA00022777"/>
    </source>
</evidence>
<dbReference type="Pfam" id="PF08448">
    <property type="entry name" value="PAS_4"/>
    <property type="match status" value="1"/>
</dbReference>
<dbReference type="SMART" id="SM00086">
    <property type="entry name" value="PAC"/>
    <property type="match status" value="1"/>
</dbReference>
<proteinExistence type="predicted"/>
<evidence type="ECO:0000256" key="1">
    <source>
        <dbReference type="ARBA" id="ARBA00000085"/>
    </source>
</evidence>
<dbReference type="InterPro" id="IPR004358">
    <property type="entry name" value="Sig_transdc_His_kin-like_C"/>
</dbReference>
<dbReference type="Pfam" id="PF00512">
    <property type="entry name" value="HisKA"/>
    <property type="match status" value="1"/>
</dbReference>
<dbReference type="EC" id="2.7.13.3" evidence="2"/>
<dbReference type="PROSITE" id="PS50112">
    <property type="entry name" value="PAS"/>
    <property type="match status" value="1"/>
</dbReference>
<dbReference type="InterPro" id="IPR000700">
    <property type="entry name" value="PAS-assoc_C"/>
</dbReference>
<keyword evidence="6" id="KW-0175">Coiled coil</keyword>
<dbReference type="InterPro" id="IPR005467">
    <property type="entry name" value="His_kinase_dom"/>
</dbReference>
<dbReference type="AlphaFoldDB" id="A0A841H097"/>
<dbReference type="SMART" id="SM00091">
    <property type="entry name" value="PAS"/>
    <property type="match status" value="3"/>
</dbReference>
<dbReference type="InterPro" id="IPR052162">
    <property type="entry name" value="Sensor_kinase/Photoreceptor"/>
</dbReference>
<dbReference type="Gene3D" id="3.30.450.20">
    <property type="entry name" value="PAS domain"/>
    <property type="match status" value="4"/>
</dbReference>
<keyword evidence="5" id="KW-0418">Kinase</keyword>
<feature type="domain" description="PAC" evidence="9">
    <location>
        <begin position="391"/>
        <end position="444"/>
    </location>
</feature>
<dbReference type="SUPFAM" id="SSF55785">
    <property type="entry name" value="PYP-like sensor domain (PAS domain)"/>
    <property type="match status" value="3"/>
</dbReference>
<accession>A0A841H097</accession>
<dbReference type="Proteomes" id="UP000582837">
    <property type="component" value="Unassembled WGS sequence"/>
</dbReference>
<evidence type="ECO:0000313" key="10">
    <source>
        <dbReference type="EMBL" id="MBB6071374.1"/>
    </source>
</evidence>
<dbReference type="PANTHER" id="PTHR43304:SF1">
    <property type="entry name" value="PAC DOMAIN-CONTAINING PROTEIN"/>
    <property type="match status" value="1"/>
</dbReference>